<evidence type="ECO:0000313" key="1">
    <source>
        <dbReference type="EMBL" id="CAD6246747.1"/>
    </source>
</evidence>
<comment type="caution">
    <text evidence="1">The sequence shown here is derived from an EMBL/GenBank/DDBJ whole genome shotgun (WGS) entry which is preliminary data.</text>
</comment>
<name>A0A811PQB1_9POAL</name>
<dbReference type="PANTHER" id="PTHR36140:SF3">
    <property type="entry name" value="F-BOX DOMAIN-CONTAINING PROTEIN"/>
    <property type="match status" value="1"/>
</dbReference>
<dbReference type="EMBL" id="CAJGYO010000007">
    <property type="protein sequence ID" value="CAD6246747.1"/>
    <property type="molecule type" value="Genomic_DNA"/>
</dbReference>
<dbReference type="Proteomes" id="UP000604825">
    <property type="component" value="Unassembled WGS sequence"/>
</dbReference>
<reference evidence="1" key="1">
    <citation type="submission" date="2020-10" db="EMBL/GenBank/DDBJ databases">
        <authorList>
            <person name="Han B."/>
            <person name="Lu T."/>
            <person name="Zhao Q."/>
            <person name="Huang X."/>
            <person name="Zhao Y."/>
        </authorList>
    </citation>
    <scope>NUCLEOTIDE SEQUENCE</scope>
</reference>
<evidence type="ECO:0000313" key="2">
    <source>
        <dbReference type="Proteomes" id="UP000604825"/>
    </source>
</evidence>
<dbReference type="OrthoDB" id="10550535at2759"/>
<organism evidence="1 2">
    <name type="scientific">Miscanthus lutarioriparius</name>
    <dbReference type="NCBI Taxonomy" id="422564"/>
    <lineage>
        <taxon>Eukaryota</taxon>
        <taxon>Viridiplantae</taxon>
        <taxon>Streptophyta</taxon>
        <taxon>Embryophyta</taxon>
        <taxon>Tracheophyta</taxon>
        <taxon>Spermatophyta</taxon>
        <taxon>Magnoliopsida</taxon>
        <taxon>Liliopsida</taxon>
        <taxon>Poales</taxon>
        <taxon>Poaceae</taxon>
        <taxon>PACMAD clade</taxon>
        <taxon>Panicoideae</taxon>
        <taxon>Andropogonodae</taxon>
        <taxon>Andropogoneae</taxon>
        <taxon>Saccharinae</taxon>
        <taxon>Miscanthus</taxon>
    </lineage>
</organism>
<keyword evidence="2" id="KW-1185">Reference proteome</keyword>
<proteinExistence type="predicted"/>
<dbReference type="AlphaFoldDB" id="A0A811PQB1"/>
<dbReference type="PANTHER" id="PTHR36140">
    <property type="entry name" value="F-BOX DOMAIN-CONTAINING PROTEIN-RELATED"/>
    <property type="match status" value="1"/>
</dbReference>
<sequence>MSLSPAMRKRRVSIGVYTCDCGRWNMKESIQVDQYLPDTATKMRLRWFCDRSGIIFFNAVAGDNEHRRSEVYALSLDTKAVEKVASHVGDRDWGIFTGRRWVRRHIHLCSNL</sequence>
<accession>A0A811PQB1</accession>
<protein>
    <submittedName>
        <fullName evidence="1">Uncharacterized protein</fullName>
    </submittedName>
</protein>
<gene>
    <name evidence="1" type="ORF">NCGR_LOCUS30991</name>
</gene>